<dbReference type="GO" id="GO:0003700">
    <property type="term" value="F:DNA-binding transcription factor activity"/>
    <property type="evidence" value="ECO:0007669"/>
    <property type="project" value="InterPro"/>
</dbReference>
<dbReference type="STRING" id="675635.Psed_5104"/>
<dbReference type="InterPro" id="IPR023187">
    <property type="entry name" value="Tscrpt_reg_MarR-type_CS"/>
</dbReference>
<dbReference type="InterPro" id="IPR039422">
    <property type="entry name" value="MarR/SlyA-like"/>
</dbReference>
<organism evidence="5 6">
    <name type="scientific">Pseudonocardia dioxanivorans (strain ATCC 55486 / DSM 44775 / JCM 13855 / CB1190)</name>
    <dbReference type="NCBI Taxonomy" id="675635"/>
    <lineage>
        <taxon>Bacteria</taxon>
        <taxon>Bacillati</taxon>
        <taxon>Actinomycetota</taxon>
        <taxon>Actinomycetes</taxon>
        <taxon>Pseudonocardiales</taxon>
        <taxon>Pseudonocardiaceae</taxon>
        <taxon>Pseudonocardia</taxon>
    </lineage>
</organism>
<evidence type="ECO:0000313" key="6">
    <source>
        <dbReference type="Proteomes" id="UP000007809"/>
    </source>
</evidence>
<dbReference type="SMART" id="SM00347">
    <property type="entry name" value="HTH_MARR"/>
    <property type="match status" value="1"/>
</dbReference>
<evidence type="ECO:0000256" key="2">
    <source>
        <dbReference type="ARBA" id="ARBA00023125"/>
    </source>
</evidence>
<dbReference type="PANTHER" id="PTHR33164:SF104">
    <property type="entry name" value="TRANSCRIPTIONAL REGULATORY PROTEIN"/>
    <property type="match status" value="1"/>
</dbReference>
<evidence type="ECO:0000256" key="3">
    <source>
        <dbReference type="ARBA" id="ARBA00023163"/>
    </source>
</evidence>
<dbReference type="PANTHER" id="PTHR33164">
    <property type="entry name" value="TRANSCRIPTIONAL REGULATOR, MARR FAMILY"/>
    <property type="match status" value="1"/>
</dbReference>
<dbReference type="Gene3D" id="1.10.10.10">
    <property type="entry name" value="Winged helix-like DNA-binding domain superfamily/Winged helix DNA-binding domain"/>
    <property type="match status" value="1"/>
</dbReference>
<dbReference type="PROSITE" id="PS50995">
    <property type="entry name" value="HTH_MARR_2"/>
    <property type="match status" value="1"/>
</dbReference>
<dbReference type="HOGENOM" id="CLU_083287_2_5_11"/>
<feature type="domain" description="HTH marR-type" evidence="4">
    <location>
        <begin position="16"/>
        <end position="151"/>
    </location>
</feature>
<keyword evidence="1" id="KW-0805">Transcription regulation</keyword>
<gene>
    <name evidence="5" type="ordered locus">Psed_5104</name>
</gene>
<dbReference type="eggNOG" id="COG1846">
    <property type="taxonomic scope" value="Bacteria"/>
</dbReference>
<dbReference type="EMBL" id="CP002593">
    <property type="protein sequence ID" value="AEA27241.1"/>
    <property type="molecule type" value="Genomic_DNA"/>
</dbReference>
<evidence type="ECO:0000259" key="4">
    <source>
        <dbReference type="PROSITE" id="PS50995"/>
    </source>
</evidence>
<dbReference type="Proteomes" id="UP000007809">
    <property type="component" value="Chromosome"/>
</dbReference>
<dbReference type="PROSITE" id="PS01117">
    <property type="entry name" value="HTH_MARR_1"/>
    <property type="match status" value="1"/>
</dbReference>
<evidence type="ECO:0000313" key="5">
    <source>
        <dbReference type="EMBL" id="AEA27241.1"/>
    </source>
</evidence>
<protein>
    <submittedName>
        <fullName evidence="5">Regulatory protein MarR</fullName>
    </submittedName>
</protein>
<dbReference type="SUPFAM" id="SSF46785">
    <property type="entry name" value="Winged helix' DNA-binding domain"/>
    <property type="match status" value="1"/>
</dbReference>
<evidence type="ECO:0000256" key="1">
    <source>
        <dbReference type="ARBA" id="ARBA00023015"/>
    </source>
</evidence>
<accession>F4CQ45</accession>
<keyword evidence="2" id="KW-0238">DNA-binding</keyword>
<keyword evidence="3" id="KW-0804">Transcription</keyword>
<dbReference type="Pfam" id="PF12802">
    <property type="entry name" value="MarR_2"/>
    <property type="match status" value="1"/>
</dbReference>
<name>F4CQ45_PSEUX</name>
<dbReference type="InterPro" id="IPR000835">
    <property type="entry name" value="HTH_MarR-typ"/>
</dbReference>
<dbReference type="OrthoDB" id="3178168at2"/>
<dbReference type="GO" id="GO:0003677">
    <property type="term" value="F:DNA binding"/>
    <property type="evidence" value="ECO:0007669"/>
    <property type="project" value="UniProtKB-KW"/>
</dbReference>
<dbReference type="KEGG" id="pdx:Psed_5104"/>
<dbReference type="GO" id="GO:0006950">
    <property type="term" value="P:response to stress"/>
    <property type="evidence" value="ECO:0007669"/>
    <property type="project" value="TreeGrafter"/>
</dbReference>
<dbReference type="AlphaFoldDB" id="F4CQ45"/>
<dbReference type="InterPro" id="IPR036390">
    <property type="entry name" value="WH_DNA-bd_sf"/>
</dbReference>
<dbReference type="RefSeq" id="WP_013677147.1">
    <property type="nucleotide sequence ID" value="NC_015312.1"/>
</dbReference>
<keyword evidence="6" id="KW-1185">Reference proteome</keyword>
<dbReference type="InterPro" id="IPR036388">
    <property type="entry name" value="WH-like_DNA-bd_sf"/>
</dbReference>
<sequence>MSPSPRAETTVGAGPAVEAWEALLRSQVALWRLLEADDVWEPITPREYDVLHTLGRCPDGRARIRDLHREVLLSQPSLSRLVERMAEAGLVAREPDPADGRGTVVVLTETGDRLRRRVGARHAESIRRTVGVALDEREQQALRLLCDKLRAGTRT</sequence>
<reference evidence="5 6" key="1">
    <citation type="journal article" date="2011" name="J. Bacteriol.">
        <title>Genome sequence of the 1,4-dioxane-degrading Pseudonocardia dioxanivorans strain CB1190.</title>
        <authorList>
            <person name="Sales C.M."/>
            <person name="Mahendra S."/>
            <person name="Grostern A."/>
            <person name="Parales R.E."/>
            <person name="Goodwin L.A."/>
            <person name="Woyke T."/>
            <person name="Nolan M."/>
            <person name="Lapidus A."/>
            <person name="Chertkov O."/>
            <person name="Ovchinnikova G."/>
            <person name="Sczyrba A."/>
            <person name="Alvarez-Cohen L."/>
        </authorList>
    </citation>
    <scope>NUCLEOTIDE SEQUENCE [LARGE SCALE GENOMIC DNA]</scope>
    <source>
        <strain evidence="6">ATCC 55486 / DSM 44775 / JCM 13855 / CB1190</strain>
    </source>
</reference>
<proteinExistence type="predicted"/>